<keyword evidence="1" id="KW-0812">Transmembrane</keyword>
<sequence>MEWIVFIVLGIAIIIAWNVYSTKKRREHLLIKYGDVEIVENIMKRCFWVGQTAEQLVDSLGSPADKSVKIMKTKHREIWKYNQTGKNRYGLRITLDDHIVQTWEQK</sequence>
<dbReference type="EMBL" id="QGLP01000006">
    <property type="protein sequence ID" value="PXZ03309.1"/>
    <property type="molecule type" value="Genomic_DNA"/>
</dbReference>
<reference evidence="2 3" key="1">
    <citation type="submission" date="2018-05" db="EMBL/GenBank/DDBJ databases">
        <title>Reference genomes for bee gut microbiota database.</title>
        <authorList>
            <person name="Ellegaard K.M."/>
        </authorList>
    </citation>
    <scope>NUCLEOTIDE SEQUENCE [LARGE SCALE GENOMIC DNA]</scope>
    <source>
        <strain evidence="2 3">ESL0177</strain>
    </source>
</reference>
<feature type="transmembrane region" description="Helical" evidence="1">
    <location>
        <begin position="6"/>
        <end position="22"/>
    </location>
</feature>
<comment type="caution">
    <text evidence="2">The sequence shown here is derived from an EMBL/GenBank/DDBJ whole genome shotgun (WGS) entry which is preliminary data.</text>
</comment>
<gene>
    <name evidence="2" type="ORF">DKK79_10665</name>
</gene>
<keyword evidence="1" id="KW-0472">Membrane</keyword>
<name>A0A2V4DV16_9GAMM</name>
<dbReference type="AlphaFoldDB" id="A0A2V4DV16"/>
<evidence type="ECO:0000256" key="1">
    <source>
        <dbReference type="SAM" id="Phobius"/>
    </source>
</evidence>
<proteinExistence type="predicted"/>
<dbReference type="RefSeq" id="WP_065603627.1">
    <property type="nucleotide sequence ID" value="NZ_LZGJ01000047.1"/>
</dbReference>
<evidence type="ECO:0000313" key="3">
    <source>
        <dbReference type="Proteomes" id="UP000247483"/>
    </source>
</evidence>
<protein>
    <submittedName>
        <fullName evidence="2">DUF2845 domain-containing protein</fullName>
    </submittedName>
</protein>
<organism evidence="2 3">
    <name type="scientific">Gilliamella apicola</name>
    <dbReference type="NCBI Taxonomy" id="1196095"/>
    <lineage>
        <taxon>Bacteria</taxon>
        <taxon>Pseudomonadati</taxon>
        <taxon>Pseudomonadota</taxon>
        <taxon>Gammaproteobacteria</taxon>
        <taxon>Orbales</taxon>
        <taxon>Orbaceae</taxon>
        <taxon>Gilliamella</taxon>
    </lineage>
</organism>
<dbReference type="Proteomes" id="UP000247483">
    <property type="component" value="Unassembled WGS sequence"/>
</dbReference>
<evidence type="ECO:0000313" key="2">
    <source>
        <dbReference type="EMBL" id="PXZ03309.1"/>
    </source>
</evidence>
<accession>A0A2V4DV16</accession>
<keyword evidence="1" id="KW-1133">Transmembrane helix</keyword>